<evidence type="ECO:0000256" key="1">
    <source>
        <dbReference type="SAM" id="Phobius"/>
    </source>
</evidence>
<name>A0A329WVL1_9GAMM</name>
<dbReference type="EMBL" id="NSCM01000057">
    <property type="protein sequence ID" value="RAX07650.1"/>
    <property type="molecule type" value="Genomic_DNA"/>
</dbReference>
<dbReference type="Proteomes" id="UP000250919">
    <property type="component" value="Unassembled WGS sequence"/>
</dbReference>
<gene>
    <name evidence="2" type="ORF">CKY02_20495</name>
</gene>
<keyword evidence="1" id="KW-0812">Transmembrane</keyword>
<reference evidence="2 3" key="1">
    <citation type="journal article" date="2018" name="Int. J. Syst. Evol. Microbiol.">
        <title>Whole-genome-based revisit of Photorhabdus phylogeny: proposal for the elevation of most Photorhabdus subspecies to the species level and description of one novel species Photorhabdus bodei sp. nov., and one novel subspecies Photorhabdus laumondii subsp. clarkei subsp. nov.</title>
        <authorList>
            <person name="Machado R.A.R."/>
            <person name="Wuthrich D."/>
            <person name="Kuhnert P."/>
            <person name="Arce C.C.M."/>
            <person name="Thonen L."/>
            <person name="Ruiz C."/>
            <person name="Zhang X."/>
            <person name="Robert C.A.M."/>
            <person name="Karimi J."/>
            <person name="Kamali S."/>
            <person name="Ma J."/>
            <person name="Bruggmann R."/>
            <person name="Erb M."/>
        </authorList>
    </citation>
    <scope>NUCLEOTIDE SEQUENCE [LARGE SCALE GENOMIC DNA]</scope>
    <source>
        <strain evidence="2 3">LJ24-63</strain>
    </source>
</reference>
<proteinExistence type="predicted"/>
<evidence type="ECO:0000313" key="2">
    <source>
        <dbReference type="EMBL" id="RAX07650.1"/>
    </source>
</evidence>
<feature type="transmembrane region" description="Helical" evidence="1">
    <location>
        <begin position="30"/>
        <end position="48"/>
    </location>
</feature>
<accession>A0A329WVL1</accession>
<evidence type="ECO:0000313" key="3">
    <source>
        <dbReference type="Proteomes" id="UP000250919"/>
    </source>
</evidence>
<dbReference type="AlphaFoldDB" id="A0A329WVL1"/>
<comment type="caution">
    <text evidence="2">The sequence shown here is derived from an EMBL/GenBank/DDBJ whole genome shotgun (WGS) entry which is preliminary data.</text>
</comment>
<protein>
    <submittedName>
        <fullName evidence="2">Uncharacterized protein</fullName>
    </submittedName>
</protein>
<organism evidence="2 3">
    <name type="scientific">Photorhabdus bodei</name>
    <dbReference type="NCBI Taxonomy" id="2029681"/>
    <lineage>
        <taxon>Bacteria</taxon>
        <taxon>Pseudomonadati</taxon>
        <taxon>Pseudomonadota</taxon>
        <taxon>Gammaproteobacteria</taxon>
        <taxon>Enterobacterales</taxon>
        <taxon>Morganellaceae</taxon>
        <taxon>Photorhabdus</taxon>
    </lineage>
</organism>
<keyword evidence="1" id="KW-1133">Transmembrane helix</keyword>
<keyword evidence="1" id="KW-0472">Membrane</keyword>
<sequence length="170" mass="19313">MLFHYSIYITETLILDSLFINFTWEITSMLKLHGSVTIIFVFMIFGCGEMDIQKIADTSTVSTLKFIVKTDNPLVQKLLPTIRKMCPGLDKYADQFTDITVYENSYPSRTTIKFHIDENAKLLNDYMANGNNCFLDIEDNETVLSISKSACQSVCLDQQNVPSGTLKLKI</sequence>